<evidence type="ECO:0000313" key="6">
    <source>
        <dbReference type="EMBL" id="PZQ44794.1"/>
    </source>
</evidence>
<dbReference type="Gene3D" id="3.40.1280.10">
    <property type="match status" value="1"/>
</dbReference>
<comment type="catalytic activity">
    <reaction evidence="5">
        <text>pseudouridine(1915) in 23S rRNA + S-adenosyl-L-methionine = N(3)-methylpseudouridine(1915) in 23S rRNA + S-adenosyl-L-homocysteine + H(+)</text>
        <dbReference type="Rhea" id="RHEA:42752"/>
        <dbReference type="Rhea" id="RHEA-COMP:10221"/>
        <dbReference type="Rhea" id="RHEA-COMP:10222"/>
        <dbReference type="ChEBI" id="CHEBI:15378"/>
        <dbReference type="ChEBI" id="CHEBI:57856"/>
        <dbReference type="ChEBI" id="CHEBI:59789"/>
        <dbReference type="ChEBI" id="CHEBI:65314"/>
        <dbReference type="ChEBI" id="CHEBI:74486"/>
        <dbReference type="EC" id="2.1.1.177"/>
    </reaction>
</comment>
<evidence type="ECO:0000256" key="1">
    <source>
        <dbReference type="ARBA" id="ARBA00022603"/>
    </source>
</evidence>
<dbReference type="InterPro" id="IPR029028">
    <property type="entry name" value="Alpha/beta_knot_MTases"/>
</dbReference>
<evidence type="ECO:0000256" key="5">
    <source>
        <dbReference type="HAMAP-Rule" id="MF_00658"/>
    </source>
</evidence>
<reference evidence="6 7" key="1">
    <citation type="submission" date="2017-08" db="EMBL/GenBank/DDBJ databases">
        <title>Infants hospitalized years apart are colonized by the same room-sourced microbial strains.</title>
        <authorList>
            <person name="Brooks B."/>
            <person name="Olm M.R."/>
            <person name="Firek B.A."/>
            <person name="Baker R."/>
            <person name="Thomas B.C."/>
            <person name="Morowitz M.J."/>
            <person name="Banfield J.F."/>
        </authorList>
    </citation>
    <scope>NUCLEOTIDE SEQUENCE [LARGE SCALE GENOMIC DNA]</scope>
    <source>
        <strain evidence="6">S2_005_002_R2_29</strain>
    </source>
</reference>
<dbReference type="InterPro" id="IPR003742">
    <property type="entry name" value="RlmH-like"/>
</dbReference>
<dbReference type="EC" id="2.1.1.177" evidence="5"/>
<keyword evidence="2 5" id="KW-0808">Transferase</keyword>
<comment type="similarity">
    <text evidence="4 5">Belongs to the RNA methyltransferase RlmH family.</text>
</comment>
<evidence type="ECO:0000256" key="3">
    <source>
        <dbReference type="ARBA" id="ARBA00022691"/>
    </source>
</evidence>
<evidence type="ECO:0000256" key="2">
    <source>
        <dbReference type="ARBA" id="ARBA00022679"/>
    </source>
</evidence>
<dbReference type="PIRSF" id="PIRSF004505">
    <property type="entry name" value="MT_bac"/>
    <property type="match status" value="1"/>
</dbReference>
<feature type="binding site" evidence="5">
    <location>
        <position position="62"/>
    </location>
    <ligand>
        <name>S-adenosyl-L-methionine</name>
        <dbReference type="ChEBI" id="CHEBI:59789"/>
    </ligand>
</feature>
<comment type="caution">
    <text evidence="6">The sequence shown here is derived from an EMBL/GenBank/DDBJ whole genome shotgun (WGS) entry which is preliminary data.</text>
</comment>
<dbReference type="Proteomes" id="UP000249417">
    <property type="component" value="Unassembled WGS sequence"/>
</dbReference>
<dbReference type="CDD" id="cd18081">
    <property type="entry name" value="RlmH-like"/>
    <property type="match status" value="1"/>
</dbReference>
<comment type="function">
    <text evidence="5">Specifically methylates the pseudouridine at position 1915 (m3Psi1915) in 23S rRNA.</text>
</comment>
<sequence>MLGIEFITVGRLKNDPLLDAFDDYRKRLQWKFTLLELEGRTQAEQLDKITEKLNPQAALVVLDERGKSLSSRDFAAKIDGWQTSHGIVQFVIGGADGLSDDIRKKASALISFGAQTWPHMLARVMLIEQVYRAQQILAGHPYHRD</sequence>
<dbReference type="HAMAP" id="MF_00658">
    <property type="entry name" value="23SrRNA_methyltr_H"/>
    <property type="match status" value="1"/>
</dbReference>
<evidence type="ECO:0000313" key="7">
    <source>
        <dbReference type="Proteomes" id="UP000249417"/>
    </source>
</evidence>
<dbReference type="GO" id="GO:0070038">
    <property type="term" value="F:rRNA (pseudouridine-N3-)-methyltransferase activity"/>
    <property type="evidence" value="ECO:0007669"/>
    <property type="project" value="UniProtKB-UniRule"/>
</dbReference>
<dbReference type="Pfam" id="PF02590">
    <property type="entry name" value="SPOUT_MTase"/>
    <property type="match status" value="1"/>
</dbReference>
<dbReference type="PANTHER" id="PTHR33603">
    <property type="entry name" value="METHYLTRANSFERASE"/>
    <property type="match status" value="1"/>
</dbReference>
<comment type="subunit">
    <text evidence="5">Homodimer.</text>
</comment>
<dbReference type="InterPro" id="IPR029026">
    <property type="entry name" value="tRNA_m1G_MTases_N"/>
</dbReference>
<proteinExistence type="inferred from homology"/>
<keyword evidence="5" id="KW-0698">rRNA processing</keyword>
<evidence type="ECO:0000256" key="4">
    <source>
        <dbReference type="ARBA" id="ARBA00038303"/>
    </source>
</evidence>
<dbReference type="GO" id="GO:0005737">
    <property type="term" value="C:cytoplasm"/>
    <property type="evidence" value="ECO:0007669"/>
    <property type="project" value="UniProtKB-SubCell"/>
</dbReference>
<comment type="caution">
    <text evidence="5">Lacks conserved residue(s) required for the propagation of feature annotation.</text>
</comment>
<dbReference type="EMBL" id="QFQB01000077">
    <property type="protein sequence ID" value="PZQ44794.1"/>
    <property type="molecule type" value="Genomic_DNA"/>
</dbReference>
<dbReference type="AlphaFoldDB" id="A0A2W5MVH1"/>
<name>A0A2W5MVH1_9BACT</name>
<dbReference type="PANTHER" id="PTHR33603:SF1">
    <property type="entry name" value="RIBOSOMAL RNA LARGE SUBUNIT METHYLTRANSFERASE H"/>
    <property type="match status" value="1"/>
</dbReference>
<feature type="binding site" evidence="5">
    <location>
        <position position="93"/>
    </location>
    <ligand>
        <name>S-adenosyl-L-methionine</name>
        <dbReference type="ChEBI" id="CHEBI:59789"/>
    </ligand>
</feature>
<keyword evidence="3 5" id="KW-0949">S-adenosyl-L-methionine</keyword>
<comment type="subcellular location">
    <subcellularLocation>
        <location evidence="5">Cytoplasm</location>
    </subcellularLocation>
</comment>
<organism evidence="6 7">
    <name type="scientific">Micavibrio aeruginosavorus</name>
    <dbReference type="NCBI Taxonomy" id="349221"/>
    <lineage>
        <taxon>Bacteria</taxon>
        <taxon>Pseudomonadati</taxon>
        <taxon>Bdellovibrionota</taxon>
        <taxon>Bdellovibrionia</taxon>
        <taxon>Bdellovibrionales</taxon>
        <taxon>Pseudobdellovibrionaceae</taxon>
        <taxon>Micavibrio</taxon>
    </lineage>
</organism>
<dbReference type="SUPFAM" id="SSF75217">
    <property type="entry name" value="alpha/beta knot"/>
    <property type="match status" value="1"/>
</dbReference>
<keyword evidence="1 5" id="KW-0489">Methyltransferase</keyword>
<protein>
    <recommendedName>
        <fullName evidence="5">Ribosomal RNA large subunit methyltransferase H</fullName>
        <ecNumber evidence="5">2.1.1.177</ecNumber>
    </recommendedName>
    <alternativeName>
        <fullName evidence="5">23S rRNA (pseudouridine1915-N3)-methyltransferase</fullName>
    </alternativeName>
    <alternativeName>
        <fullName evidence="5">23S rRNA m3Psi1915 methyltransferase</fullName>
    </alternativeName>
    <alternativeName>
        <fullName evidence="5">rRNA (pseudouridine-N3-)-methyltransferase RlmH</fullName>
    </alternativeName>
</protein>
<accession>A0A2W5MVH1</accession>
<gene>
    <name evidence="5" type="primary">rlmH</name>
    <name evidence="6" type="ORF">DI551_09390</name>
</gene>
<keyword evidence="5" id="KW-0963">Cytoplasm</keyword>